<dbReference type="Pfam" id="PF03096">
    <property type="entry name" value="Ndr"/>
    <property type="match status" value="1"/>
</dbReference>
<comment type="caution">
    <text evidence="2">The sequence shown here is derived from an EMBL/GenBank/DDBJ whole genome shotgun (WGS) entry which is preliminary data.</text>
</comment>
<dbReference type="SUPFAM" id="SSF53474">
    <property type="entry name" value="alpha/beta-Hydrolases"/>
    <property type="match status" value="1"/>
</dbReference>
<proteinExistence type="inferred from homology"/>
<evidence type="ECO:0000256" key="1">
    <source>
        <dbReference type="ARBA" id="ARBA00005598"/>
    </source>
</evidence>
<dbReference type="Gene3D" id="3.40.50.1820">
    <property type="entry name" value="alpha/beta hydrolase"/>
    <property type="match status" value="1"/>
</dbReference>
<evidence type="ECO:0000313" key="3">
    <source>
        <dbReference type="Proteomes" id="UP001620626"/>
    </source>
</evidence>
<protein>
    <submittedName>
        <fullName evidence="2">Uncharacterized protein</fullName>
    </submittedName>
</protein>
<organism evidence="2 3">
    <name type="scientific">Heterodera trifolii</name>
    <dbReference type="NCBI Taxonomy" id="157864"/>
    <lineage>
        <taxon>Eukaryota</taxon>
        <taxon>Metazoa</taxon>
        <taxon>Ecdysozoa</taxon>
        <taxon>Nematoda</taxon>
        <taxon>Chromadorea</taxon>
        <taxon>Rhabditida</taxon>
        <taxon>Tylenchina</taxon>
        <taxon>Tylenchomorpha</taxon>
        <taxon>Tylenchoidea</taxon>
        <taxon>Heteroderidae</taxon>
        <taxon>Heteroderinae</taxon>
        <taxon>Heterodera</taxon>
    </lineage>
</organism>
<gene>
    <name evidence="2" type="ORF">niasHT_024259</name>
</gene>
<keyword evidence="3" id="KW-1185">Reference proteome</keyword>
<accession>A0ABD2JM78</accession>
<name>A0ABD2JM78_9BILA</name>
<dbReference type="Proteomes" id="UP001620626">
    <property type="component" value="Unassembled WGS sequence"/>
</dbReference>
<dbReference type="AlphaFoldDB" id="A0ABD2JM78"/>
<sequence>MDKQTFGGDSSANSATEDKMSGCCSEHIVEIEWKHFDYLSALSGLYTASVERRKCNLLVLVQGNLDNLEGKMVILTVHDVGKNHLSFVDFVNSPSMAPLRHRSLFLHICVPGQESEAPIFAGSSFPSMDQLGHAIAQVLRHFKISHCFAMGEGAGADICCRFALDFPSMVRGLVLIHCTSTTHGIVEHIKEIFAGLRLEDGEMTHSAWNYLLTHRFGNHNLDQTQKHYVDLLKSVMNQRNLSRYLYSFGHRSDFTDRLKENLANVDVLLVSGAKAPHNENMMHMFKNMANDRTGLLMAEDCVDVLSEAPDNISSAIILLGQRHGLLNDLTIPIIKKAGGTEQNRGFPPLLQGATGFGTFKQRADDLAFHA</sequence>
<evidence type="ECO:0000313" key="2">
    <source>
        <dbReference type="EMBL" id="KAL3091677.1"/>
    </source>
</evidence>
<reference evidence="2 3" key="1">
    <citation type="submission" date="2024-10" db="EMBL/GenBank/DDBJ databases">
        <authorList>
            <person name="Kim D."/>
        </authorList>
    </citation>
    <scope>NUCLEOTIDE SEQUENCE [LARGE SCALE GENOMIC DNA]</scope>
    <source>
        <strain evidence="2">BH-2024</strain>
    </source>
</reference>
<dbReference type="InterPro" id="IPR029058">
    <property type="entry name" value="AB_hydrolase_fold"/>
</dbReference>
<dbReference type="InterPro" id="IPR004142">
    <property type="entry name" value="NDRG"/>
</dbReference>
<comment type="similarity">
    <text evidence="1">Belongs to the NDRG family.</text>
</comment>
<dbReference type="PANTHER" id="PTHR11034">
    <property type="entry name" value="N-MYC DOWNSTREAM REGULATED"/>
    <property type="match status" value="1"/>
</dbReference>
<dbReference type="EMBL" id="JBICBT010000941">
    <property type="protein sequence ID" value="KAL3091677.1"/>
    <property type="molecule type" value="Genomic_DNA"/>
</dbReference>